<evidence type="ECO:0000313" key="2">
    <source>
        <dbReference type="EMBL" id="VCW69580.1"/>
    </source>
</evidence>
<keyword evidence="3" id="KW-1185">Reference proteome</keyword>
<protein>
    <submittedName>
        <fullName evidence="2">Uncharacterized protein</fullName>
    </submittedName>
</protein>
<name>A0A9X9PWC9_GULGU</name>
<dbReference type="EMBL" id="CYRY02005138">
    <property type="protein sequence ID" value="VCW69580.1"/>
    <property type="molecule type" value="Genomic_DNA"/>
</dbReference>
<comment type="caution">
    <text evidence="2">The sequence shown here is derived from an EMBL/GenBank/DDBJ whole genome shotgun (WGS) entry which is preliminary data.</text>
</comment>
<feature type="non-terminal residue" evidence="2">
    <location>
        <position position="1"/>
    </location>
</feature>
<accession>A0A9X9PWC9</accession>
<sequence length="92" mass="9364">FRTPLADLVVERTSSEEGSPVRAGGLLSGSQGVAAPQVTSEPAEGEVSPPGRGRCPGAEGGRTSQPRTGWPRTQAGLGLSSPRAPTAWAAER</sequence>
<organism evidence="2 3">
    <name type="scientific">Gulo gulo</name>
    <name type="common">Wolverine</name>
    <name type="synonym">Gluton</name>
    <dbReference type="NCBI Taxonomy" id="48420"/>
    <lineage>
        <taxon>Eukaryota</taxon>
        <taxon>Metazoa</taxon>
        <taxon>Chordata</taxon>
        <taxon>Craniata</taxon>
        <taxon>Vertebrata</taxon>
        <taxon>Euteleostomi</taxon>
        <taxon>Mammalia</taxon>
        <taxon>Eutheria</taxon>
        <taxon>Laurasiatheria</taxon>
        <taxon>Carnivora</taxon>
        <taxon>Caniformia</taxon>
        <taxon>Musteloidea</taxon>
        <taxon>Mustelidae</taxon>
        <taxon>Guloninae</taxon>
        <taxon>Gulo</taxon>
    </lineage>
</organism>
<evidence type="ECO:0000313" key="3">
    <source>
        <dbReference type="Proteomes" id="UP000269945"/>
    </source>
</evidence>
<proteinExistence type="predicted"/>
<evidence type="ECO:0000256" key="1">
    <source>
        <dbReference type="SAM" id="MobiDB-lite"/>
    </source>
</evidence>
<feature type="non-terminal residue" evidence="2">
    <location>
        <position position="92"/>
    </location>
</feature>
<feature type="region of interest" description="Disordered" evidence="1">
    <location>
        <begin position="1"/>
        <end position="92"/>
    </location>
</feature>
<gene>
    <name evidence="2" type="ORF">BN2614_LOCUS4</name>
</gene>
<reference evidence="2 3" key="1">
    <citation type="submission" date="2018-10" db="EMBL/GenBank/DDBJ databases">
        <authorList>
            <person name="Ekblom R."/>
            <person name="Jareborg N."/>
        </authorList>
    </citation>
    <scope>NUCLEOTIDE SEQUENCE [LARGE SCALE GENOMIC DNA]</scope>
    <source>
        <tissue evidence="2">Muscle</tissue>
    </source>
</reference>
<dbReference type="AlphaFoldDB" id="A0A9X9PWC9"/>
<dbReference type="Proteomes" id="UP000269945">
    <property type="component" value="Unassembled WGS sequence"/>
</dbReference>